<dbReference type="Proteomes" id="UP001642409">
    <property type="component" value="Unassembled WGS sequence"/>
</dbReference>
<dbReference type="EMBL" id="CATOUU010001005">
    <property type="protein sequence ID" value="CAI9966294.1"/>
    <property type="molecule type" value="Genomic_DNA"/>
</dbReference>
<accession>A0AA86USK0</accession>
<evidence type="ECO:0000313" key="1">
    <source>
        <dbReference type="EMBL" id="CAI9966294.1"/>
    </source>
</evidence>
<sequence>MDQMQLSDSDFEVVSPVSNQSITQVSRNVHQNPLFARYQLKAAPISIKCERKYVNPHVNKFKVPQIQALVFDDIPSGYIQKNVVLAEEMLEVLLFESKAQAVEVLMAKTTIRNKMTDDYQFACCFNDLHNMDSKPKEKPKDTGELELNELISIFEAEQNESSFQNDQDQFVTRKIKSFKNECKRSASVIQIKGSTINKSKFRYCKKFEHVITQSGEIQTFNQIENQISYFQVVFQKGQHHTGINPCYFRRTPTRCKFTEKQTKLLLTFQSGYSYDQFDAFWTFNKQNFTQSKQQVQTKLHQMYEDNVEQAEQLYQFALKHNLNYEHFCNQATSFQHHFAFCNENAKQFFNNEALQAQIDWTFFKINQRQMVCVQLLSSSSFSKLGVVVAYYIVAKNQKATQGECDQNTELSISYFASQLEFNHIQTFLSDSGVVYVNNKLKDCLNLNLRKLNKKEFEGRAGRCGYHSWTNLKPGIIPLKYRDDNRDIKFEMQIAYFDWLSAAFEVEKEHYFKVLENLFAQAGLANKQPYSAKLDALKKDEQHYCILYRPMKFQGPLIQTTQIGESLNYSRLKKLLNSRSGLFDMVVALSCTDSSFQDTIQNHFQKNSYHSNSDVLFGCVLKANELVEITIKTAPKRYNIKIIQQKEQQKLQISLKANKKLIIPHLYDLQQWQEIVNLTSQFISNSNLFHDQEFMTQYNERLDQIRCPCAYRVQCGLSCCHEMIILSHLDALKNKYLITSLIRVEYSQQYLNEKLQLYFQAREFYTLHSYGSQNHNSQLMMPIRPKTFQGKNRLEMITYIKTELNPNDYDDEELTKFCETINQQKIFIQNNHSIENYQRLQKKKQRQIMKKRLRIVIFVHNINPHKVQRTPSFSHLTSLNLVKQFSAKQFSKQFVTKEYQSKQIKHNSKQQIEYSKRL</sequence>
<evidence type="ECO:0000313" key="3">
    <source>
        <dbReference type="Proteomes" id="UP001642409"/>
    </source>
</evidence>
<name>A0AA86USK0_9EUKA</name>
<evidence type="ECO:0000313" key="2">
    <source>
        <dbReference type="EMBL" id="CAL6090965.1"/>
    </source>
</evidence>
<reference evidence="1" key="1">
    <citation type="submission" date="2023-06" db="EMBL/GenBank/DDBJ databases">
        <authorList>
            <person name="Kurt Z."/>
        </authorList>
    </citation>
    <scope>NUCLEOTIDE SEQUENCE</scope>
</reference>
<protein>
    <recommendedName>
        <fullName evidence="4">SWIM-type domain-containing protein</fullName>
    </recommendedName>
</protein>
<dbReference type="EMBL" id="CAXDID020000432">
    <property type="protein sequence ID" value="CAL6090965.1"/>
    <property type="molecule type" value="Genomic_DNA"/>
</dbReference>
<organism evidence="1">
    <name type="scientific">Hexamita inflata</name>
    <dbReference type="NCBI Taxonomy" id="28002"/>
    <lineage>
        <taxon>Eukaryota</taxon>
        <taxon>Metamonada</taxon>
        <taxon>Diplomonadida</taxon>
        <taxon>Hexamitidae</taxon>
        <taxon>Hexamitinae</taxon>
        <taxon>Hexamita</taxon>
    </lineage>
</organism>
<comment type="caution">
    <text evidence="1">The sequence shown here is derived from an EMBL/GenBank/DDBJ whole genome shotgun (WGS) entry which is preliminary data.</text>
</comment>
<keyword evidence="3" id="KW-1185">Reference proteome</keyword>
<gene>
    <name evidence="1" type="ORF">HINF_LOCUS53939</name>
    <name evidence="2" type="ORF">HINF_LOCUS65559</name>
</gene>
<evidence type="ECO:0008006" key="4">
    <source>
        <dbReference type="Google" id="ProtNLM"/>
    </source>
</evidence>
<dbReference type="AlphaFoldDB" id="A0AA86USK0"/>
<proteinExistence type="predicted"/>
<reference evidence="2 3" key="2">
    <citation type="submission" date="2024-07" db="EMBL/GenBank/DDBJ databases">
        <authorList>
            <person name="Akdeniz Z."/>
        </authorList>
    </citation>
    <scope>NUCLEOTIDE SEQUENCE [LARGE SCALE GENOMIC DNA]</scope>
</reference>